<protein>
    <submittedName>
        <fullName evidence="1">Uncharacterized protein</fullName>
    </submittedName>
</protein>
<dbReference type="Proteomes" id="UP000803844">
    <property type="component" value="Unassembled WGS sequence"/>
</dbReference>
<comment type="caution">
    <text evidence="1">The sequence shown here is derived from an EMBL/GenBank/DDBJ whole genome shotgun (WGS) entry which is preliminary data.</text>
</comment>
<organism evidence="1 2">
    <name type="scientific">Cryphonectria parasitica (strain ATCC 38755 / EP155)</name>
    <dbReference type="NCBI Taxonomy" id="660469"/>
    <lineage>
        <taxon>Eukaryota</taxon>
        <taxon>Fungi</taxon>
        <taxon>Dikarya</taxon>
        <taxon>Ascomycota</taxon>
        <taxon>Pezizomycotina</taxon>
        <taxon>Sordariomycetes</taxon>
        <taxon>Sordariomycetidae</taxon>
        <taxon>Diaporthales</taxon>
        <taxon>Cryphonectriaceae</taxon>
        <taxon>Cryphonectria-Endothia species complex</taxon>
        <taxon>Cryphonectria</taxon>
    </lineage>
</organism>
<proteinExistence type="predicted"/>
<evidence type="ECO:0000313" key="1">
    <source>
        <dbReference type="EMBL" id="KAF3768387.1"/>
    </source>
</evidence>
<gene>
    <name evidence="1" type="ORF">M406DRAFT_250356</name>
</gene>
<dbReference type="AlphaFoldDB" id="A0A9P4Y8P1"/>
<dbReference type="EMBL" id="MU032345">
    <property type="protein sequence ID" value="KAF3768387.1"/>
    <property type="molecule type" value="Genomic_DNA"/>
</dbReference>
<reference evidence="1" key="1">
    <citation type="journal article" date="2020" name="Phytopathology">
        <title>Genome sequence of the chestnut blight fungus Cryphonectria parasitica EP155: A fundamental resource for an archetypical invasive plant pathogen.</title>
        <authorList>
            <person name="Crouch J.A."/>
            <person name="Dawe A."/>
            <person name="Aerts A."/>
            <person name="Barry K."/>
            <person name="Churchill A.C.L."/>
            <person name="Grimwood J."/>
            <person name="Hillman B."/>
            <person name="Milgroom M.G."/>
            <person name="Pangilinan J."/>
            <person name="Smith M."/>
            <person name="Salamov A."/>
            <person name="Schmutz J."/>
            <person name="Yadav J."/>
            <person name="Grigoriev I.V."/>
            <person name="Nuss D."/>
        </authorList>
    </citation>
    <scope>NUCLEOTIDE SEQUENCE</scope>
    <source>
        <strain evidence="1">EP155</strain>
    </source>
</reference>
<keyword evidence="2" id="KW-1185">Reference proteome</keyword>
<sequence>MLNRINKSRICKSSFIPKSTQDRDLLISYLLENFIEMLIYSYCKRHSFRSCKVFPEDSSRCIECV</sequence>
<accession>A0A9P4Y8P1</accession>
<evidence type="ECO:0000313" key="2">
    <source>
        <dbReference type="Proteomes" id="UP000803844"/>
    </source>
</evidence>
<dbReference type="GeneID" id="63833819"/>
<dbReference type="RefSeq" id="XP_040779348.1">
    <property type="nucleotide sequence ID" value="XM_040916690.1"/>
</dbReference>
<name>A0A9P4Y8P1_CRYP1</name>